<reference evidence="2" key="1">
    <citation type="journal article" date="2022" name="bioRxiv">
        <title>Sequencing and chromosome-scale assembly of the giantPleurodeles waltlgenome.</title>
        <authorList>
            <person name="Brown T."/>
            <person name="Elewa A."/>
            <person name="Iarovenko S."/>
            <person name="Subramanian E."/>
            <person name="Araus A.J."/>
            <person name="Petzold A."/>
            <person name="Susuki M."/>
            <person name="Suzuki K.-i.T."/>
            <person name="Hayashi T."/>
            <person name="Toyoda A."/>
            <person name="Oliveira C."/>
            <person name="Osipova E."/>
            <person name="Leigh N.D."/>
            <person name="Simon A."/>
            <person name="Yun M.H."/>
        </authorList>
    </citation>
    <scope>NUCLEOTIDE SEQUENCE</scope>
    <source>
        <strain evidence="2">20211129_DDA</strain>
        <tissue evidence="2">Liver</tissue>
    </source>
</reference>
<keyword evidence="3" id="KW-1185">Reference proteome</keyword>
<evidence type="ECO:0000313" key="3">
    <source>
        <dbReference type="Proteomes" id="UP001066276"/>
    </source>
</evidence>
<gene>
    <name evidence="2" type="ORF">NDU88_000890</name>
</gene>
<dbReference type="Proteomes" id="UP001066276">
    <property type="component" value="Chromosome 10"/>
</dbReference>
<evidence type="ECO:0000256" key="1">
    <source>
        <dbReference type="SAM" id="MobiDB-lite"/>
    </source>
</evidence>
<organism evidence="2 3">
    <name type="scientific">Pleurodeles waltl</name>
    <name type="common">Iberian ribbed newt</name>
    <dbReference type="NCBI Taxonomy" id="8319"/>
    <lineage>
        <taxon>Eukaryota</taxon>
        <taxon>Metazoa</taxon>
        <taxon>Chordata</taxon>
        <taxon>Craniata</taxon>
        <taxon>Vertebrata</taxon>
        <taxon>Euteleostomi</taxon>
        <taxon>Amphibia</taxon>
        <taxon>Batrachia</taxon>
        <taxon>Caudata</taxon>
        <taxon>Salamandroidea</taxon>
        <taxon>Salamandridae</taxon>
        <taxon>Pleurodelinae</taxon>
        <taxon>Pleurodeles</taxon>
    </lineage>
</organism>
<sequence length="108" mass="11718">MDNARPALPLRDLATPLPSEPHHLNPQSGPARQSPVVGVLPSLTARLFLRSGARRLPLGPHLLSPGRRHLAFCSAFSSQAAEKCDSSQDLSRLSHLGCLKFRHAFPPD</sequence>
<evidence type="ECO:0000313" key="2">
    <source>
        <dbReference type="EMBL" id="KAJ1095734.1"/>
    </source>
</evidence>
<comment type="caution">
    <text evidence="2">The sequence shown here is derived from an EMBL/GenBank/DDBJ whole genome shotgun (WGS) entry which is preliminary data.</text>
</comment>
<protein>
    <submittedName>
        <fullName evidence="2">Uncharacterized protein</fullName>
    </submittedName>
</protein>
<name>A0AAV7LZE7_PLEWA</name>
<accession>A0AAV7LZE7</accession>
<feature type="region of interest" description="Disordered" evidence="1">
    <location>
        <begin position="1"/>
        <end position="35"/>
    </location>
</feature>
<dbReference type="AlphaFoldDB" id="A0AAV7LZE7"/>
<proteinExistence type="predicted"/>
<dbReference type="EMBL" id="JANPWB010000014">
    <property type="protein sequence ID" value="KAJ1095734.1"/>
    <property type="molecule type" value="Genomic_DNA"/>
</dbReference>